<evidence type="ECO:0000256" key="3">
    <source>
        <dbReference type="ARBA" id="ARBA00023002"/>
    </source>
</evidence>
<sequence length="345" mass="37390">MKALVKYERGPGNMEIRDVPEPEVKPGEVKIQVHATGICGSDLHIYHDDAVVPISPPVITGHEFAGVVAEVGEGITEWKAGDRVVSETAYDVCGACEPCMTGFYNLCPQRKTLGFWANGAFTSYTVVPAHRVHALPDNVDFVAGSLMEPLACVVHAALELTQITTGDLVLVSGPGAIGLSAIQIAKAQGARVIAAGTDMDLKRLELARELGADMLINVMQRHLLDEVNTLTQGRGVDIVLECSGSAQAANDAVLAVKRRGQYTQIGLFGKPITIDMEKMCFKEIRFIGSLASKWTSWEKALQLVAQGRVQLKPLVSDVLPIRDWETAFQMFEDKQGLKIVLTPEN</sequence>
<evidence type="ECO:0000313" key="6">
    <source>
        <dbReference type="EMBL" id="MBD3325882.1"/>
    </source>
</evidence>
<dbReference type="PANTHER" id="PTHR43401">
    <property type="entry name" value="L-THREONINE 3-DEHYDROGENASE"/>
    <property type="match status" value="1"/>
</dbReference>
<evidence type="ECO:0000256" key="2">
    <source>
        <dbReference type="ARBA" id="ARBA00022833"/>
    </source>
</evidence>
<evidence type="ECO:0000259" key="5">
    <source>
        <dbReference type="SMART" id="SM00829"/>
    </source>
</evidence>
<comment type="cofactor">
    <cofactor evidence="4">
        <name>Zn(2+)</name>
        <dbReference type="ChEBI" id="CHEBI:29105"/>
    </cofactor>
</comment>
<dbReference type="GO" id="GO:0016491">
    <property type="term" value="F:oxidoreductase activity"/>
    <property type="evidence" value="ECO:0007669"/>
    <property type="project" value="UniProtKB-KW"/>
</dbReference>
<dbReference type="SUPFAM" id="SSF50129">
    <property type="entry name" value="GroES-like"/>
    <property type="match status" value="1"/>
</dbReference>
<comment type="similarity">
    <text evidence="4">Belongs to the zinc-containing alcohol dehydrogenase family.</text>
</comment>
<feature type="domain" description="Enoyl reductase (ER)" evidence="5">
    <location>
        <begin position="10"/>
        <end position="341"/>
    </location>
</feature>
<dbReference type="InterPro" id="IPR011032">
    <property type="entry name" value="GroES-like_sf"/>
</dbReference>
<reference evidence="6" key="1">
    <citation type="submission" date="2019-11" db="EMBL/GenBank/DDBJ databases">
        <title>Microbial mats filling the niche in hypersaline microbial mats.</title>
        <authorList>
            <person name="Wong H.L."/>
            <person name="Macleod F.I."/>
            <person name="White R.A. III"/>
            <person name="Burns B.P."/>
        </authorList>
    </citation>
    <scope>NUCLEOTIDE SEQUENCE</scope>
    <source>
        <strain evidence="6">Rbin_158</strain>
    </source>
</reference>
<dbReference type="InterPro" id="IPR013149">
    <property type="entry name" value="ADH-like_C"/>
</dbReference>
<dbReference type="Proteomes" id="UP000649604">
    <property type="component" value="Unassembled WGS sequence"/>
</dbReference>
<dbReference type="GO" id="GO:0008270">
    <property type="term" value="F:zinc ion binding"/>
    <property type="evidence" value="ECO:0007669"/>
    <property type="project" value="InterPro"/>
</dbReference>
<dbReference type="EMBL" id="WJJP01000489">
    <property type="protein sequence ID" value="MBD3325882.1"/>
    <property type="molecule type" value="Genomic_DNA"/>
</dbReference>
<gene>
    <name evidence="6" type="ORF">GF339_14950</name>
</gene>
<name>A0A9D5JXY8_9BACT</name>
<dbReference type="InterPro" id="IPR036291">
    <property type="entry name" value="NAD(P)-bd_dom_sf"/>
</dbReference>
<dbReference type="SUPFAM" id="SSF51735">
    <property type="entry name" value="NAD(P)-binding Rossmann-fold domains"/>
    <property type="match status" value="1"/>
</dbReference>
<keyword evidence="1 4" id="KW-0479">Metal-binding</keyword>
<dbReference type="Gene3D" id="3.40.50.720">
    <property type="entry name" value="NAD(P)-binding Rossmann-like Domain"/>
    <property type="match status" value="1"/>
</dbReference>
<dbReference type="InterPro" id="IPR050129">
    <property type="entry name" value="Zn_alcohol_dh"/>
</dbReference>
<proteinExistence type="inferred from homology"/>
<comment type="caution">
    <text evidence="6">The sequence shown here is derived from an EMBL/GenBank/DDBJ whole genome shotgun (WGS) entry which is preliminary data.</text>
</comment>
<keyword evidence="2 4" id="KW-0862">Zinc</keyword>
<protein>
    <submittedName>
        <fullName evidence="6">Alcohol dehydrogenase catalytic domain-containing protein</fullName>
    </submittedName>
</protein>
<organism evidence="6 7">
    <name type="scientific">candidate division KSB3 bacterium</name>
    <dbReference type="NCBI Taxonomy" id="2044937"/>
    <lineage>
        <taxon>Bacteria</taxon>
        <taxon>candidate division KSB3</taxon>
    </lineage>
</organism>
<dbReference type="InterPro" id="IPR013154">
    <property type="entry name" value="ADH-like_N"/>
</dbReference>
<dbReference type="CDD" id="cd08258">
    <property type="entry name" value="Zn_ADH4"/>
    <property type="match status" value="1"/>
</dbReference>
<dbReference type="PANTHER" id="PTHR43401:SF2">
    <property type="entry name" value="L-THREONINE 3-DEHYDROGENASE"/>
    <property type="match status" value="1"/>
</dbReference>
<dbReference type="AlphaFoldDB" id="A0A9D5JXY8"/>
<dbReference type="Pfam" id="PF08240">
    <property type="entry name" value="ADH_N"/>
    <property type="match status" value="1"/>
</dbReference>
<keyword evidence="3" id="KW-0560">Oxidoreductase</keyword>
<evidence type="ECO:0000256" key="4">
    <source>
        <dbReference type="RuleBase" id="RU361277"/>
    </source>
</evidence>
<dbReference type="SMART" id="SM00829">
    <property type="entry name" value="PKS_ER"/>
    <property type="match status" value="1"/>
</dbReference>
<accession>A0A9D5JXY8</accession>
<dbReference type="Gene3D" id="3.90.180.10">
    <property type="entry name" value="Medium-chain alcohol dehydrogenases, catalytic domain"/>
    <property type="match status" value="1"/>
</dbReference>
<dbReference type="InterPro" id="IPR020843">
    <property type="entry name" value="ER"/>
</dbReference>
<evidence type="ECO:0000313" key="7">
    <source>
        <dbReference type="Proteomes" id="UP000649604"/>
    </source>
</evidence>
<dbReference type="PROSITE" id="PS00059">
    <property type="entry name" value="ADH_ZINC"/>
    <property type="match status" value="1"/>
</dbReference>
<evidence type="ECO:0000256" key="1">
    <source>
        <dbReference type="ARBA" id="ARBA00022723"/>
    </source>
</evidence>
<dbReference type="InterPro" id="IPR002328">
    <property type="entry name" value="ADH_Zn_CS"/>
</dbReference>
<dbReference type="Pfam" id="PF00107">
    <property type="entry name" value="ADH_zinc_N"/>
    <property type="match status" value="1"/>
</dbReference>